<dbReference type="GO" id="GO:0016787">
    <property type="term" value="F:hydrolase activity"/>
    <property type="evidence" value="ECO:0007669"/>
    <property type="project" value="UniProtKB-KW"/>
</dbReference>
<dbReference type="Pfam" id="PF08785">
    <property type="entry name" value="Ku_PK_bind"/>
    <property type="match status" value="1"/>
</dbReference>
<dbReference type="InterPro" id="IPR036494">
    <property type="entry name" value="Ku_C_sf"/>
</dbReference>
<keyword evidence="11" id="KW-0067">ATP-binding</keyword>
<dbReference type="EC" id="3.6.4.12" evidence="4"/>
<keyword evidence="13" id="KW-0238">DNA-binding</keyword>
<evidence type="ECO:0000313" key="22">
    <source>
        <dbReference type="EMBL" id="RMZ66433.1"/>
    </source>
</evidence>
<dbReference type="InterPro" id="IPR036465">
    <property type="entry name" value="vWFA_dom_sf"/>
</dbReference>
<comment type="catalytic activity">
    <reaction evidence="19">
        <text>ATP + H2O = ADP + phosphate + H(+)</text>
        <dbReference type="Rhea" id="RHEA:13065"/>
        <dbReference type="ChEBI" id="CHEBI:15377"/>
        <dbReference type="ChEBI" id="CHEBI:15378"/>
        <dbReference type="ChEBI" id="CHEBI:30616"/>
        <dbReference type="ChEBI" id="CHEBI:43474"/>
        <dbReference type="ChEBI" id="CHEBI:456216"/>
        <dbReference type="EC" id="3.6.4.12"/>
    </reaction>
</comment>
<dbReference type="SMART" id="SM00559">
    <property type="entry name" value="Ku78"/>
    <property type="match status" value="1"/>
</dbReference>
<evidence type="ECO:0000256" key="16">
    <source>
        <dbReference type="ARBA" id="ARBA00023242"/>
    </source>
</evidence>
<feature type="domain" description="VWFA" evidence="21">
    <location>
        <begin position="45"/>
        <end position="259"/>
    </location>
</feature>
<gene>
    <name evidence="22" type="ORF">GMOD_00001768</name>
</gene>
<reference evidence="22 23" key="1">
    <citation type="journal article" date="2014" name="PLoS ONE">
        <title>De novo Genome Assembly of the Fungal Plant Pathogen Pyrenophora semeniperda.</title>
        <authorList>
            <person name="Soliai M.M."/>
            <person name="Meyer S.E."/>
            <person name="Udall J.A."/>
            <person name="Elzinga D.E."/>
            <person name="Hermansen R.A."/>
            <person name="Bodily P.M."/>
            <person name="Hart A.A."/>
            <person name="Coleman C.E."/>
        </authorList>
    </citation>
    <scope>NUCLEOTIDE SEQUENCE [LARGE SCALE GENOMIC DNA]</scope>
    <source>
        <strain evidence="22 23">CCB06</strain>
        <tissue evidence="22">Mycelium</tissue>
    </source>
</reference>
<evidence type="ECO:0000256" key="14">
    <source>
        <dbReference type="ARBA" id="ARBA00023172"/>
    </source>
</evidence>
<evidence type="ECO:0000259" key="21">
    <source>
        <dbReference type="PROSITE" id="PS50234"/>
    </source>
</evidence>
<evidence type="ECO:0000256" key="4">
    <source>
        <dbReference type="ARBA" id="ARBA00012551"/>
    </source>
</evidence>
<evidence type="ECO:0000256" key="8">
    <source>
        <dbReference type="ARBA" id="ARBA00022763"/>
    </source>
</evidence>
<dbReference type="GO" id="GO:0043564">
    <property type="term" value="C:Ku70:Ku80 complex"/>
    <property type="evidence" value="ECO:0007669"/>
    <property type="project" value="InterPro"/>
</dbReference>
<evidence type="ECO:0000256" key="3">
    <source>
        <dbReference type="ARBA" id="ARBA00007726"/>
    </source>
</evidence>
<keyword evidence="16" id="KW-0539">Nucleus</keyword>
<evidence type="ECO:0000256" key="9">
    <source>
        <dbReference type="ARBA" id="ARBA00022801"/>
    </source>
</evidence>
<evidence type="ECO:0000256" key="10">
    <source>
        <dbReference type="ARBA" id="ARBA00022806"/>
    </source>
</evidence>
<comment type="subcellular location">
    <subcellularLocation>
        <location evidence="2">Chromosome</location>
        <location evidence="2">Telomere</location>
    </subcellularLocation>
    <subcellularLocation>
        <location evidence="1">Nucleus</location>
    </subcellularLocation>
</comment>
<keyword evidence="10" id="KW-0347">Helicase</keyword>
<dbReference type="InterPro" id="IPR014893">
    <property type="entry name" value="Ku_PK_bind"/>
</dbReference>
<keyword evidence="15" id="KW-0234">DNA repair</keyword>
<dbReference type="SUPFAM" id="SSF101420">
    <property type="entry name" value="C-terminal domain of Ku80"/>
    <property type="match status" value="1"/>
</dbReference>
<evidence type="ECO:0000256" key="15">
    <source>
        <dbReference type="ARBA" id="ARBA00023204"/>
    </source>
</evidence>
<evidence type="ECO:0000256" key="1">
    <source>
        <dbReference type="ARBA" id="ARBA00004123"/>
    </source>
</evidence>
<keyword evidence="23" id="KW-1185">Reference proteome</keyword>
<dbReference type="SUPFAM" id="SSF100939">
    <property type="entry name" value="SPOC domain-like"/>
    <property type="match status" value="1"/>
</dbReference>
<keyword evidence="12" id="KW-0779">Telomere</keyword>
<name>A0A3M7LW27_9PLEO</name>
<evidence type="ECO:0000256" key="11">
    <source>
        <dbReference type="ARBA" id="ARBA00022840"/>
    </source>
</evidence>
<dbReference type="Pfam" id="PF02735">
    <property type="entry name" value="Ku"/>
    <property type="match status" value="1"/>
</dbReference>
<evidence type="ECO:0000256" key="12">
    <source>
        <dbReference type="ARBA" id="ARBA00022895"/>
    </source>
</evidence>
<dbReference type="AlphaFoldDB" id="A0A3M7LW27"/>
<dbReference type="FunFam" id="1.10.1600.10:FF:000002">
    <property type="entry name" value="X-ray repair cross-complementing protein 5"/>
    <property type="match status" value="1"/>
</dbReference>
<dbReference type="FunFam" id="2.40.290.10:FF:000008">
    <property type="entry name" value="ATP-dependent DNA helicase II subunit 2"/>
    <property type="match status" value="1"/>
</dbReference>
<dbReference type="Gene3D" id="1.25.40.240">
    <property type="entry name" value="Ku, C-terminal domain"/>
    <property type="match status" value="1"/>
</dbReference>
<keyword evidence="14" id="KW-0233">DNA recombination</keyword>
<dbReference type="Pfam" id="PF03731">
    <property type="entry name" value="Ku_N"/>
    <property type="match status" value="1"/>
</dbReference>
<dbReference type="GO" id="GO:0000723">
    <property type="term" value="P:telomere maintenance"/>
    <property type="evidence" value="ECO:0007669"/>
    <property type="project" value="InterPro"/>
</dbReference>
<organism evidence="22 23">
    <name type="scientific">Pyrenophora seminiperda CCB06</name>
    <dbReference type="NCBI Taxonomy" id="1302712"/>
    <lineage>
        <taxon>Eukaryota</taxon>
        <taxon>Fungi</taxon>
        <taxon>Dikarya</taxon>
        <taxon>Ascomycota</taxon>
        <taxon>Pezizomycotina</taxon>
        <taxon>Dothideomycetes</taxon>
        <taxon>Pleosporomycetidae</taxon>
        <taxon>Pleosporales</taxon>
        <taxon>Pleosporineae</taxon>
        <taxon>Pleosporaceae</taxon>
        <taxon>Pyrenophora</taxon>
    </lineage>
</organism>
<dbReference type="InterPro" id="IPR006164">
    <property type="entry name" value="DNA_bd_Ku70/Ku80"/>
</dbReference>
<dbReference type="PANTHER" id="PTHR12604">
    <property type="entry name" value="KU AUTOANTIGEN DNA HELICASE"/>
    <property type="match status" value="1"/>
</dbReference>
<dbReference type="GO" id="GO:0003684">
    <property type="term" value="F:damaged DNA binding"/>
    <property type="evidence" value="ECO:0007669"/>
    <property type="project" value="InterPro"/>
</dbReference>
<evidence type="ECO:0000256" key="6">
    <source>
        <dbReference type="ARBA" id="ARBA00022454"/>
    </source>
</evidence>
<keyword evidence="6" id="KW-0158">Chromosome</keyword>
<dbReference type="GO" id="GO:0006303">
    <property type="term" value="P:double-strand break repair via nonhomologous end joining"/>
    <property type="evidence" value="ECO:0007669"/>
    <property type="project" value="InterPro"/>
</dbReference>
<sequence>MPCIPVTCSRDLHLTLAKASTVPVTIHETRRRNHHQQTTMAGKEATVFILDLGRSMGEKRHARDQTDLDWALEYVWNKITTTVATGRKSSLMSVIGCRTDESDLAGTMEETEGYENIRVFSELKQYLLGDIRNLQEHLKPNETDSGDLLSALVVAINMIDNATKGTKGNPLKYDRRVIIVTDGRGRMVTEDLEQLTEKIKDTAAPFEIVLLGVDFDDDDVGFKEEGKEPRKKQNEEILKRFVADCDGNFGTLATAMEQLQIPRLKETRPVPSYRGSLTLGDPQRYEATITIDVERYPCTMLAKPPTASSFVVRGGTKDEFGQSIHSSATVTGDDPPTAELSAIHNQRTYQVCNKDQPGSKTNVDMNELEKGYEYGRTAVHISESDMNVVKLETQQSLELVGFVKAEEFERYLPLSRANFIVPQKANKSAQLGLSSFIHALYEADCYAIARLVAKDLKAPVLLLLVPRIELEWEALVDVELPFEEDMRRYKFPPLDRKLTVSGKIITEHKDLPTDNLLEAMSEYVDAMDLSTFGRDEDGNEEEYAKPEDAFSPLVHRINHVIQWRATHPQPGLTIPDPPEILMKYSMPPAELLASAEKYLRNVMKAADVKKVAPKVKGRSKRQRTERDKPLSGLDVDELLGNPKHVKIEANNLIPSFKQALDASDSMDAIQEAADGIAKEIRSLISNSVGDSAYARALEAIRVMREEFTDLEEPETYNTFVRQLKADILGGKLNGNRRDMWWRIKGNKYGLIDAKRSYASPVTEDEARRFYEM</sequence>
<dbReference type="CDD" id="cd00873">
    <property type="entry name" value="KU80"/>
    <property type="match status" value="1"/>
</dbReference>
<evidence type="ECO:0000256" key="7">
    <source>
        <dbReference type="ARBA" id="ARBA00022741"/>
    </source>
</evidence>
<dbReference type="GO" id="GO:0042162">
    <property type="term" value="F:telomeric DNA binding"/>
    <property type="evidence" value="ECO:0007669"/>
    <property type="project" value="InterPro"/>
</dbReference>
<dbReference type="PIRSF" id="PIRSF016570">
    <property type="entry name" value="Ku80"/>
    <property type="match status" value="1"/>
</dbReference>
<accession>A0A3M7LW27</accession>
<evidence type="ECO:0000256" key="17">
    <source>
        <dbReference type="ARBA" id="ARBA00024890"/>
    </source>
</evidence>
<dbReference type="FunFam" id="3.40.50.410:FF:000073">
    <property type="entry name" value="ATP-dependent DNA helicase II subunit 2"/>
    <property type="match status" value="1"/>
</dbReference>
<dbReference type="GO" id="GO:0003690">
    <property type="term" value="F:double-stranded DNA binding"/>
    <property type="evidence" value="ECO:0007669"/>
    <property type="project" value="TreeGrafter"/>
</dbReference>
<dbReference type="Gene3D" id="2.40.290.10">
    <property type="match status" value="1"/>
</dbReference>
<dbReference type="GO" id="GO:0003678">
    <property type="term" value="F:DNA helicase activity"/>
    <property type="evidence" value="ECO:0007669"/>
    <property type="project" value="UniProtKB-EC"/>
</dbReference>
<dbReference type="InterPro" id="IPR024193">
    <property type="entry name" value="Ku80"/>
</dbReference>
<dbReference type="OrthoDB" id="30826at2759"/>
<feature type="region of interest" description="Disordered" evidence="20">
    <location>
        <begin position="613"/>
        <end position="635"/>
    </location>
</feature>
<dbReference type="SUPFAM" id="SSF53300">
    <property type="entry name" value="vWA-like"/>
    <property type="match status" value="1"/>
</dbReference>
<dbReference type="Gene3D" id="3.40.50.410">
    <property type="entry name" value="von Willebrand factor, type A domain"/>
    <property type="match status" value="1"/>
</dbReference>
<dbReference type="InterPro" id="IPR016194">
    <property type="entry name" value="SPOC-like_C_dom_sf"/>
</dbReference>
<evidence type="ECO:0000256" key="5">
    <source>
        <dbReference type="ARBA" id="ARBA00021792"/>
    </source>
</evidence>
<comment type="similarity">
    <text evidence="3">Belongs to the ku80 family.</text>
</comment>
<dbReference type="PANTHER" id="PTHR12604:SF4">
    <property type="entry name" value="X-RAY REPAIR CROSS-COMPLEMENTING PROTEIN 5"/>
    <property type="match status" value="1"/>
</dbReference>
<dbReference type="Proteomes" id="UP000265663">
    <property type="component" value="Unassembled WGS sequence"/>
</dbReference>
<evidence type="ECO:0000313" key="23">
    <source>
        <dbReference type="Proteomes" id="UP000265663"/>
    </source>
</evidence>
<keyword evidence="9" id="KW-0378">Hydrolase</keyword>
<dbReference type="GO" id="GO:0005524">
    <property type="term" value="F:ATP binding"/>
    <property type="evidence" value="ECO:0007669"/>
    <property type="project" value="UniProtKB-KW"/>
</dbReference>
<keyword evidence="8" id="KW-0227">DNA damage</keyword>
<evidence type="ECO:0000256" key="19">
    <source>
        <dbReference type="ARBA" id="ARBA00047995"/>
    </source>
</evidence>
<evidence type="ECO:0000256" key="13">
    <source>
        <dbReference type="ARBA" id="ARBA00023125"/>
    </source>
</evidence>
<evidence type="ECO:0000256" key="20">
    <source>
        <dbReference type="SAM" id="MobiDB-lite"/>
    </source>
</evidence>
<dbReference type="InterPro" id="IPR002035">
    <property type="entry name" value="VWF_A"/>
</dbReference>
<dbReference type="InterPro" id="IPR005161">
    <property type="entry name" value="Ku_N"/>
</dbReference>
<dbReference type="GO" id="GO:0006310">
    <property type="term" value="P:DNA recombination"/>
    <property type="evidence" value="ECO:0007669"/>
    <property type="project" value="UniProtKB-KW"/>
</dbReference>
<dbReference type="EMBL" id="KE747809">
    <property type="protein sequence ID" value="RMZ66433.1"/>
    <property type="molecule type" value="Genomic_DNA"/>
</dbReference>
<dbReference type="GO" id="GO:0000781">
    <property type="term" value="C:chromosome, telomeric region"/>
    <property type="evidence" value="ECO:0007669"/>
    <property type="project" value="UniProtKB-SubCell"/>
</dbReference>
<evidence type="ECO:0000256" key="18">
    <source>
        <dbReference type="ARBA" id="ARBA00031847"/>
    </source>
</evidence>
<comment type="function">
    <text evidence="17">Single-stranded DNA-dependent ATP-dependent helicase. Involved in non-homologous end joining (NHEJ) DNA double strand break repair. DNA-binding is sequence-independent but has a high affinity to nicks in double-stranded DNA and to the ends of duplex DNA. Binds to naturally occurring chromosomal ends, and therefore provides chromosomal end protection. Required also for telomere recombination to repair telomeric ends in the absence of telomerase. KU70, of the KU70/KU80 heterodimer, binds to the stem loop of TLC1, the RNA component of telomerase. Involved in telomere maintenance. Interacts with telomeric repeats and subtelomeric sequences thereby controlling telomere length and protecting against subtelomeric rearrangement. Maintains telomeric chromatin, which is involved in silencing the expression of genes located at the telomere. Required for mating-type switching.</text>
</comment>
<dbReference type="PROSITE" id="PS50234">
    <property type="entry name" value="VWFA"/>
    <property type="match status" value="1"/>
</dbReference>
<protein>
    <recommendedName>
        <fullName evidence="5">ATP-dependent DNA helicase II subunit 2</fullName>
        <ecNumber evidence="4">3.6.4.12</ecNumber>
    </recommendedName>
    <alternativeName>
        <fullName evidence="18">ATP-dependent DNA helicase II subunit Ku80</fullName>
    </alternativeName>
</protein>
<dbReference type="Gene3D" id="1.10.1600.10">
    <property type="match status" value="1"/>
</dbReference>
<evidence type="ECO:0000256" key="2">
    <source>
        <dbReference type="ARBA" id="ARBA00004574"/>
    </source>
</evidence>
<proteinExistence type="inferred from homology"/>
<keyword evidence="7" id="KW-0547">Nucleotide-binding</keyword>